<evidence type="ECO:0000256" key="8">
    <source>
        <dbReference type="ARBA" id="ARBA00022962"/>
    </source>
</evidence>
<dbReference type="InterPro" id="IPR004468">
    <property type="entry name" value="CTP_synthase"/>
</dbReference>
<dbReference type="PANTHER" id="PTHR11550:SF0">
    <property type="entry name" value="CTP SYNTHASE-RELATED"/>
    <property type="match status" value="1"/>
</dbReference>
<dbReference type="CDD" id="cd03113">
    <property type="entry name" value="CTPS_N"/>
    <property type="match status" value="1"/>
</dbReference>
<dbReference type="FunCoup" id="I7MM56">
    <property type="interactions" value="235"/>
</dbReference>
<keyword evidence="3 11" id="KW-0436">Ligase</keyword>
<keyword evidence="7" id="KW-0460">Magnesium</keyword>
<dbReference type="NCBIfam" id="TIGR00337">
    <property type="entry name" value="PyrG"/>
    <property type="match status" value="1"/>
</dbReference>
<dbReference type="SUPFAM" id="SSF52540">
    <property type="entry name" value="P-loop containing nucleoside triphosphate hydrolases"/>
    <property type="match status" value="1"/>
</dbReference>
<evidence type="ECO:0000256" key="1">
    <source>
        <dbReference type="ARBA" id="ARBA00005171"/>
    </source>
</evidence>
<dbReference type="GO" id="GO:0044210">
    <property type="term" value="P:'de novo' CTP biosynthetic process"/>
    <property type="evidence" value="ECO:0007669"/>
    <property type="project" value="UniProtKB-UniRule"/>
</dbReference>
<evidence type="ECO:0000256" key="6">
    <source>
        <dbReference type="ARBA" id="ARBA00022840"/>
    </source>
</evidence>
<dbReference type="Pfam" id="PF00117">
    <property type="entry name" value="GATase"/>
    <property type="match status" value="1"/>
</dbReference>
<dbReference type="FunFam" id="3.40.50.300:FF:000009">
    <property type="entry name" value="CTP synthase"/>
    <property type="match status" value="1"/>
</dbReference>
<evidence type="ECO:0000256" key="4">
    <source>
        <dbReference type="ARBA" id="ARBA00022723"/>
    </source>
</evidence>
<dbReference type="InterPro" id="IPR029062">
    <property type="entry name" value="Class_I_gatase-like"/>
</dbReference>
<dbReference type="GeneID" id="7828384"/>
<keyword evidence="9 11" id="KW-0665">Pyrimidine biosynthesis</keyword>
<comment type="similarity">
    <text evidence="2 11">Belongs to the CTP synthase family.</text>
</comment>
<dbReference type="Gene3D" id="3.40.50.300">
    <property type="entry name" value="P-loop containing nucleotide triphosphate hydrolases"/>
    <property type="match status" value="1"/>
</dbReference>
<dbReference type="eggNOG" id="KOG2387">
    <property type="taxonomic scope" value="Eukaryota"/>
</dbReference>
<comment type="function">
    <text evidence="11">Catalyzes the ATP-dependent amination of UTP to CTP with either L-glutamine or ammonia as the source of nitrogen.</text>
</comment>
<feature type="domain" description="Glutamine amidotransferase" evidence="12">
    <location>
        <begin position="335"/>
        <end position="560"/>
    </location>
</feature>
<dbReference type="GO" id="GO:0005524">
    <property type="term" value="F:ATP binding"/>
    <property type="evidence" value="ECO:0007669"/>
    <property type="project" value="UniProtKB-KW"/>
</dbReference>
<dbReference type="KEGG" id="tet:TTHERM_00459390"/>
<keyword evidence="5 11" id="KW-0547">Nucleotide-binding</keyword>
<dbReference type="InterPro" id="IPR027417">
    <property type="entry name" value="P-loop_NTPase"/>
</dbReference>
<dbReference type="STRING" id="312017.I7MM56"/>
<comment type="catalytic activity">
    <reaction evidence="10 11">
        <text>UTP + L-glutamine + ATP + H2O = CTP + L-glutamate + ADP + phosphate + 2 H(+)</text>
        <dbReference type="Rhea" id="RHEA:26426"/>
        <dbReference type="ChEBI" id="CHEBI:15377"/>
        <dbReference type="ChEBI" id="CHEBI:15378"/>
        <dbReference type="ChEBI" id="CHEBI:29985"/>
        <dbReference type="ChEBI" id="CHEBI:30616"/>
        <dbReference type="ChEBI" id="CHEBI:37563"/>
        <dbReference type="ChEBI" id="CHEBI:43474"/>
        <dbReference type="ChEBI" id="CHEBI:46398"/>
        <dbReference type="ChEBI" id="CHEBI:58359"/>
        <dbReference type="ChEBI" id="CHEBI:456216"/>
        <dbReference type="EC" id="6.3.4.2"/>
    </reaction>
</comment>
<dbReference type="UniPathway" id="UPA00159">
    <property type="reaction ID" value="UER00277"/>
</dbReference>
<dbReference type="HOGENOM" id="CLU_011675_5_0_1"/>
<dbReference type="OrthoDB" id="1739076at2759"/>
<accession>I7MM56</accession>
<dbReference type="SUPFAM" id="SSF52317">
    <property type="entry name" value="Class I glutamine amidotransferase-like"/>
    <property type="match status" value="1"/>
</dbReference>
<dbReference type="InterPro" id="IPR017456">
    <property type="entry name" value="CTP_synthase_N"/>
</dbReference>
<proteinExistence type="inferred from homology"/>
<sequence length="608" mass="69108">MDQELQEIYDKLQKMDLDELIGEVNKTKTKFLVVCGGVASGIGKGITISSIASLLQRAGSRVSLIKIDPYLNQDAGTMSPFEHGECYVLNDGGEVDLDLGNYERFLEVNFTKDHNITSGKVYDDVLRGERAGNYLGKTVQFIPHVTNKIKERILRVSQIPIDGTLLPPEICLIEIGGTVGDQESIFFYETIRQLKNDVKDVLVILIAYVPKIKDEYKTKPSQNAIRNMNQLGLNPNIVVLRSQQEIDEHSLRKVAAYSNLQESEVINIPDKKILFEVPYVIAKAMLIQTIQSRFNLPIKLSDLYVYKCFCRHLQIIEELPKIQICIVGKYITFKDAYLSIIKAFEVAGFALTVSLKLCWVESIQLEDDFVKDEETKLQAEKAWEIIKSSKGIFIPGGYGNRGFRGKIKAAQYARENKIPCFGVCFGFQAMVIEYAINVLGIADAYSEEHEDKFPSKNHIIKLLPDTSLDILGGTMRLGTKKTIISDKSSLAYKMYQKSEIFERHRHRYEFNKDYLEQYEKTGFKFSGVDETGIRYSVFEFQNHPFYFGTQFHPEFNNKYTKPCPTYCAFLASAAGKLEDNLKKNNGLFKISLLDAFPDEKKNIANNIV</sequence>
<dbReference type="Gene3D" id="3.40.50.880">
    <property type="match status" value="1"/>
</dbReference>
<name>I7MM56_TETTS</name>
<dbReference type="GO" id="GO:0042802">
    <property type="term" value="F:identical protein binding"/>
    <property type="evidence" value="ECO:0007669"/>
    <property type="project" value="TreeGrafter"/>
</dbReference>
<evidence type="ECO:0000256" key="10">
    <source>
        <dbReference type="ARBA" id="ARBA00047781"/>
    </source>
</evidence>
<dbReference type="PANTHER" id="PTHR11550">
    <property type="entry name" value="CTP SYNTHASE"/>
    <property type="match status" value="1"/>
</dbReference>
<dbReference type="AlphaFoldDB" id="I7MM56"/>
<evidence type="ECO:0000256" key="2">
    <source>
        <dbReference type="ARBA" id="ARBA00007533"/>
    </source>
</evidence>
<evidence type="ECO:0000313" key="15">
    <source>
        <dbReference type="Proteomes" id="UP000009168"/>
    </source>
</evidence>
<dbReference type="GO" id="GO:0003883">
    <property type="term" value="F:CTP synthase activity"/>
    <property type="evidence" value="ECO:0007669"/>
    <property type="project" value="UniProtKB-UniRule"/>
</dbReference>
<dbReference type="NCBIfam" id="NF003792">
    <property type="entry name" value="PRK05380.1"/>
    <property type="match status" value="1"/>
</dbReference>
<feature type="domain" description="CTP synthase N-terminal" evidence="13">
    <location>
        <begin position="30"/>
        <end position="296"/>
    </location>
</feature>
<dbReference type="InParanoid" id="I7MM56"/>
<comment type="pathway">
    <text evidence="1 11">Pyrimidine metabolism; CTP biosynthesis via de novo pathway; CTP from UDP: step 2/2.</text>
</comment>
<gene>
    <name evidence="14" type="ORF">TTHERM_00459390</name>
</gene>
<dbReference type="GO" id="GO:0046872">
    <property type="term" value="F:metal ion binding"/>
    <property type="evidence" value="ECO:0007669"/>
    <property type="project" value="UniProtKB-KW"/>
</dbReference>
<evidence type="ECO:0000256" key="5">
    <source>
        <dbReference type="ARBA" id="ARBA00022741"/>
    </source>
</evidence>
<keyword evidence="6 11" id="KW-0067">ATP-binding</keyword>
<dbReference type="EMBL" id="GG662464">
    <property type="protein sequence ID" value="EAS04002.1"/>
    <property type="molecule type" value="Genomic_DNA"/>
</dbReference>
<evidence type="ECO:0000256" key="11">
    <source>
        <dbReference type="RuleBase" id="RU810713"/>
    </source>
</evidence>
<dbReference type="InterPro" id="IPR017926">
    <property type="entry name" value="GATASE"/>
</dbReference>
<evidence type="ECO:0000256" key="9">
    <source>
        <dbReference type="ARBA" id="ARBA00022975"/>
    </source>
</evidence>
<dbReference type="RefSeq" id="XP_001024247.1">
    <property type="nucleotide sequence ID" value="XM_001024247.1"/>
</dbReference>
<evidence type="ECO:0000256" key="7">
    <source>
        <dbReference type="ARBA" id="ARBA00022842"/>
    </source>
</evidence>
<dbReference type="Pfam" id="PF06418">
    <property type="entry name" value="CTP_synth_N"/>
    <property type="match status" value="1"/>
</dbReference>
<keyword evidence="8 11" id="KW-0315">Glutamine amidotransferase</keyword>
<evidence type="ECO:0000313" key="14">
    <source>
        <dbReference type="EMBL" id="EAS04002.1"/>
    </source>
</evidence>
<dbReference type="InterPro" id="IPR033828">
    <property type="entry name" value="GATase1_CTP_Synthase"/>
</dbReference>
<dbReference type="OMA" id="EFNNAYR"/>
<evidence type="ECO:0000259" key="13">
    <source>
        <dbReference type="Pfam" id="PF06418"/>
    </source>
</evidence>
<dbReference type="Proteomes" id="UP000009168">
    <property type="component" value="Unassembled WGS sequence"/>
</dbReference>
<evidence type="ECO:0000256" key="3">
    <source>
        <dbReference type="ARBA" id="ARBA00022598"/>
    </source>
</evidence>
<dbReference type="PROSITE" id="PS51273">
    <property type="entry name" value="GATASE_TYPE_1"/>
    <property type="match status" value="1"/>
</dbReference>
<keyword evidence="4" id="KW-0479">Metal-binding</keyword>
<dbReference type="EC" id="6.3.4.2" evidence="11"/>
<dbReference type="CDD" id="cd01746">
    <property type="entry name" value="GATase1_CTP_Synthase"/>
    <property type="match status" value="1"/>
</dbReference>
<dbReference type="GO" id="GO:0019856">
    <property type="term" value="P:pyrimidine nucleobase biosynthetic process"/>
    <property type="evidence" value="ECO:0007669"/>
    <property type="project" value="TreeGrafter"/>
</dbReference>
<reference evidence="15" key="1">
    <citation type="journal article" date="2006" name="PLoS Biol.">
        <title>Macronuclear genome sequence of the ciliate Tetrahymena thermophila, a model eukaryote.</title>
        <authorList>
            <person name="Eisen J.A."/>
            <person name="Coyne R.S."/>
            <person name="Wu M."/>
            <person name="Wu D."/>
            <person name="Thiagarajan M."/>
            <person name="Wortman J.R."/>
            <person name="Badger J.H."/>
            <person name="Ren Q."/>
            <person name="Amedeo P."/>
            <person name="Jones K.M."/>
            <person name="Tallon L.J."/>
            <person name="Delcher A.L."/>
            <person name="Salzberg S.L."/>
            <person name="Silva J.C."/>
            <person name="Haas B.J."/>
            <person name="Majoros W.H."/>
            <person name="Farzad M."/>
            <person name="Carlton J.M."/>
            <person name="Smith R.K. Jr."/>
            <person name="Garg J."/>
            <person name="Pearlman R.E."/>
            <person name="Karrer K.M."/>
            <person name="Sun L."/>
            <person name="Manning G."/>
            <person name="Elde N.C."/>
            <person name="Turkewitz A.P."/>
            <person name="Asai D.J."/>
            <person name="Wilkes D.E."/>
            <person name="Wang Y."/>
            <person name="Cai H."/>
            <person name="Collins K."/>
            <person name="Stewart B.A."/>
            <person name="Lee S.R."/>
            <person name="Wilamowska K."/>
            <person name="Weinberg Z."/>
            <person name="Ruzzo W.L."/>
            <person name="Wloga D."/>
            <person name="Gaertig J."/>
            <person name="Frankel J."/>
            <person name="Tsao C.-C."/>
            <person name="Gorovsky M.A."/>
            <person name="Keeling P.J."/>
            <person name="Waller R.F."/>
            <person name="Patron N.J."/>
            <person name="Cherry J.M."/>
            <person name="Stover N.A."/>
            <person name="Krieger C.J."/>
            <person name="del Toro C."/>
            <person name="Ryder H.F."/>
            <person name="Williamson S.C."/>
            <person name="Barbeau R.A."/>
            <person name="Hamilton E.P."/>
            <person name="Orias E."/>
        </authorList>
    </citation>
    <scope>NUCLEOTIDE SEQUENCE [LARGE SCALE GENOMIC DNA]</scope>
    <source>
        <strain evidence="15">SB210</strain>
    </source>
</reference>
<protein>
    <recommendedName>
        <fullName evidence="11">CTP synthase</fullName>
        <ecNumber evidence="11">6.3.4.2</ecNumber>
    </recommendedName>
    <alternativeName>
        <fullName evidence="11">UTP--ammonia ligase</fullName>
    </alternativeName>
</protein>
<evidence type="ECO:0000259" key="12">
    <source>
        <dbReference type="Pfam" id="PF00117"/>
    </source>
</evidence>
<keyword evidence="15" id="KW-1185">Reference proteome</keyword>
<organism evidence="14 15">
    <name type="scientific">Tetrahymena thermophila (strain SB210)</name>
    <dbReference type="NCBI Taxonomy" id="312017"/>
    <lineage>
        <taxon>Eukaryota</taxon>
        <taxon>Sar</taxon>
        <taxon>Alveolata</taxon>
        <taxon>Ciliophora</taxon>
        <taxon>Intramacronucleata</taxon>
        <taxon>Oligohymenophorea</taxon>
        <taxon>Hymenostomatida</taxon>
        <taxon>Tetrahymenina</taxon>
        <taxon>Tetrahymenidae</taxon>
        <taxon>Tetrahymena</taxon>
    </lineage>
</organism>